<dbReference type="PANTHER" id="PTHR35841:SF1">
    <property type="entry name" value="PHOSPHONATES-BINDING PERIPLASMIC PROTEIN"/>
    <property type="match status" value="1"/>
</dbReference>
<dbReference type="Pfam" id="PF12974">
    <property type="entry name" value="Phosphonate-bd"/>
    <property type="match status" value="1"/>
</dbReference>
<dbReference type="PANTHER" id="PTHR35841">
    <property type="entry name" value="PHOSPHONATES-BINDING PERIPLASMIC PROTEIN"/>
    <property type="match status" value="1"/>
</dbReference>
<organism evidence="1 2">
    <name type="scientific">Flagellimonas nanhaiensis</name>
    <dbReference type="NCBI Taxonomy" id="2292706"/>
    <lineage>
        <taxon>Bacteria</taxon>
        <taxon>Pseudomonadati</taxon>
        <taxon>Bacteroidota</taxon>
        <taxon>Flavobacteriia</taxon>
        <taxon>Flavobacteriales</taxon>
        <taxon>Flavobacteriaceae</taxon>
        <taxon>Flagellimonas</taxon>
    </lineage>
</organism>
<protein>
    <recommendedName>
        <fullName evidence="3">Phosphate/phosphite/phosphonate ABC transporter substrate-binding protein</fullName>
    </recommendedName>
</protein>
<reference evidence="1 2" key="1">
    <citation type="submission" date="2018-08" db="EMBL/GenBank/DDBJ databases">
        <title>Muricauda nanhaiensis sp. nov., isolated from seawater of the South China Sea.</title>
        <authorList>
            <person name="Dang Y."/>
        </authorList>
    </citation>
    <scope>NUCLEOTIDE SEQUENCE [LARGE SCALE GENOMIC DNA]</scope>
    <source>
        <strain evidence="1 2">SM1704</strain>
    </source>
</reference>
<dbReference type="EMBL" id="QTJX01000001">
    <property type="protein sequence ID" value="RDY60762.1"/>
    <property type="molecule type" value="Genomic_DNA"/>
</dbReference>
<comment type="caution">
    <text evidence="1">The sequence shown here is derived from an EMBL/GenBank/DDBJ whole genome shotgun (WGS) entry which is preliminary data.</text>
</comment>
<name>A0A371JSH2_9FLAO</name>
<dbReference type="OrthoDB" id="9781943at2"/>
<evidence type="ECO:0000313" key="2">
    <source>
        <dbReference type="Proteomes" id="UP000261828"/>
    </source>
</evidence>
<dbReference type="SUPFAM" id="SSF53850">
    <property type="entry name" value="Periplasmic binding protein-like II"/>
    <property type="match status" value="1"/>
</dbReference>
<gene>
    <name evidence="1" type="ORF">DX873_00850</name>
</gene>
<sequence>MIKEKNMQKLILYGFVLIFGVLAFAQEKDTLVVATYRYALNDRIENLKPLSGYLSKLFQVNVTTKSYQTSRELIKAIHREEVDIAFINTFGYLLLASDDKTMEPLATLKVHRKAKDNYKTVLLANKSVEISDLQSLRGRAEELSIMFVSETSTSGNLVPRLILSSIGLNSPESQFKQLFYGQNHANTLEQLSRGKVDVCAVGSTEYFKQIESNPGLRDKINAIFLSDEIPLGPVLVRKSLSKSFKRKFTRLLLRLHTKNKKVLEAIKSGWSEAKKTKNFIKIDDSYYDSFRQLNGNEIDLKLILTKFSKP</sequence>
<proteinExistence type="predicted"/>
<dbReference type="Gene3D" id="3.40.190.10">
    <property type="entry name" value="Periplasmic binding protein-like II"/>
    <property type="match status" value="2"/>
</dbReference>
<evidence type="ECO:0008006" key="3">
    <source>
        <dbReference type="Google" id="ProtNLM"/>
    </source>
</evidence>
<evidence type="ECO:0000313" key="1">
    <source>
        <dbReference type="EMBL" id="RDY60762.1"/>
    </source>
</evidence>
<dbReference type="AlphaFoldDB" id="A0A371JSH2"/>
<keyword evidence="2" id="KW-1185">Reference proteome</keyword>
<accession>A0A371JSH2</accession>
<dbReference type="Proteomes" id="UP000261828">
    <property type="component" value="Unassembled WGS sequence"/>
</dbReference>